<dbReference type="InterPro" id="IPR050300">
    <property type="entry name" value="GDXG_lipolytic_enzyme"/>
</dbReference>
<reference evidence="3" key="2">
    <citation type="submission" date="2020-09" db="EMBL/GenBank/DDBJ databases">
        <authorList>
            <person name="Sun Q."/>
            <person name="Kim S."/>
        </authorList>
    </citation>
    <scope>NUCLEOTIDE SEQUENCE</scope>
    <source>
        <strain evidence="3">KCTC 32513</strain>
    </source>
</reference>
<dbReference type="PANTHER" id="PTHR48081">
    <property type="entry name" value="AB HYDROLASE SUPERFAMILY PROTEIN C4A8.06C"/>
    <property type="match status" value="1"/>
</dbReference>
<proteinExistence type="predicted"/>
<reference evidence="3" key="1">
    <citation type="journal article" date="2014" name="Int. J. Syst. Evol. Microbiol.">
        <title>Complete genome sequence of Corynebacterium casei LMG S-19264T (=DSM 44701T), isolated from a smear-ripened cheese.</title>
        <authorList>
            <consortium name="US DOE Joint Genome Institute (JGI-PGF)"/>
            <person name="Walter F."/>
            <person name="Albersmeier A."/>
            <person name="Kalinowski J."/>
            <person name="Ruckert C."/>
        </authorList>
    </citation>
    <scope>NUCLEOTIDE SEQUENCE</scope>
    <source>
        <strain evidence="3">KCTC 32513</strain>
    </source>
</reference>
<name>A0A8J3CP10_9PROT</name>
<dbReference type="PANTHER" id="PTHR48081:SF8">
    <property type="entry name" value="ALPHA_BETA HYDROLASE FOLD-3 DOMAIN-CONTAINING PROTEIN-RELATED"/>
    <property type="match status" value="1"/>
</dbReference>
<gene>
    <name evidence="3" type="ORF">GCM10009069_11590</name>
</gene>
<dbReference type="GO" id="GO:0016787">
    <property type="term" value="F:hydrolase activity"/>
    <property type="evidence" value="ECO:0007669"/>
    <property type="project" value="UniProtKB-KW"/>
</dbReference>
<feature type="domain" description="Alpha/beta hydrolase fold-3" evidence="2">
    <location>
        <begin position="101"/>
        <end position="309"/>
    </location>
</feature>
<dbReference type="Pfam" id="PF07859">
    <property type="entry name" value="Abhydrolase_3"/>
    <property type="match status" value="1"/>
</dbReference>
<keyword evidence="4" id="KW-1185">Reference proteome</keyword>
<evidence type="ECO:0000259" key="2">
    <source>
        <dbReference type="Pfam" id="PF07859"/>
    </source>
</evidence>
<dbReference type="InterPro" id="IPR019826">
    <property type="entry name" value="Carboxylesterase_B_AS"/>
</dbReference>
<evidence type="ECO:0000313" key="4">
    <source>
        <dbReference type="Proteomes" id="UP000634004"/>
    </source>
</evidence>
<dbReference type="Proteomes" id="UP000634004">
    <property type="component" value="Unassembled WGS sequence"/>
</dbReference>
<keyword evidence="1" id="KW-0378">Hydrolase</keyword>
<evidence type="ECO:0000256" key="1">
    <source>
        <dbReference type="ARBA" id="ARBA00022801"/>
    </source>
</evidence>
<protein>
    <recommendedName>
        <fullName evidence="2">Alpha/beta hydrolase fold-3 domain-containing protein</fullName>
    </recommendedName>
</protein>
<accession>A0A8J3CP10</accession>
<comment type="caution">
    <text evidence="3">The sequence shown here is derived from an EMBL/GenBank/DDBJ whole genome shotgun (WGS) entry which is preliminary data.</text>
</comment>
<dbReference type="AlphaFoldDB" id="A0A8J3CP10"/>
<dbReference type="PROSITE" id="PS00122">
    <property type="entry name" value="CARBOXYLESTERASE_B_1"/>
    <property type="match status" value="1"/>
</dbReference>
<organism evidence="3 4">
    <name type="scientific">Algimonas arctica</name>
    <dbReference type="NCBI Taxonomy" id="1479486"/>
    <lineage>
        <taxon>Bacteria</taxon>
        <taxon>Pseudomonadati</taxon>
        <taxon>Pseudomonadota</taxon>
        <taxon>Alphaproteobacteria</taxon>
        <taxon>Maricaulales</taxon>
        <taxon>Robiginitomaculaceae</taxon>
        <taxon>Algimonas</taxon>
    </lineage>
</organism>
<evidence type="ECO:0000313" key="3">
    <source>
        <dbReference type="EMBL" id="GHA90099.1"/>
    </source>
</evidence>
<dbReference type="SUPFAM" id="SSF53474">
    <property type="entry name" value="alpha/beta-Hydrolases"/>
    <property type="match status" value="1"/>
</dbReference>
<dbReference type="EMBL" id="BMZH01000003">
    <property type="protein sequence ID" value="GHA90099.1"/>
    <property type="molecule type" value="Genomic_DNA"/>
</dbReference>
<dbReference type="Gene3D" id="3.40.50.1820">
    <property type="entry name" value="alpha/beta hydrolase"/>
    <property type="match status" value="1"/>
</dbReference>
<sequence>MGIMKTEHTEPSGGLLPDGMDAASSDLIDKVNAILLSLVPGSESPIELSRGLASDIFMGFAGPDFYPYIETEDVKIPGAEDYLSARVYYHPKSAVRLSPLVLFLHGGGWSLAGLDEYDGLIKALAAQSGANFISLDYRLAPENPFPAALNDSQAALNYILENAADFRGLANKVAVMGDSAGGNLATVLAQSPENSGTIQAQFLLYPMLDVFSPHATYPSRVLYGDGDYFLTRDALDVSVENYGLTKELCKDPRVSPLFHTAMADLPPTYIIVGNCDPLRDEARTYAERLTKADVDVTLDCIPGAIHAFLSFGILDDVKTHRTRLAREIQRRLGSE</sequence>
<dbReference type="InterPro" id="IPR013094">
    <property type="entry name" value="AB_hydrolase_3"/>
</dbReference>
<dbReference type="InterPro" id="IPR029058">
    <property type="entry name" value="AB_hydrolase_fold"/>
</dbReference>